<dbReference type="EMBL" id="JBFCZG010000001">
    <property type="protein sequence ID" value="KAL3428104.1"/>
    <property type="molecule type" value="Genomic_DNA"/>
</dbReference>
<dbReference type="Proteomes" id="UP001629113">
    <property type="component" value="Unassembled WGS sequence"/>
</dbReference>
<keyword evidence="3" id="KW-1185">Reference proteome</keyword>
<organism evidence="2 3">
    <name type="scientific">Phlyctema vagabunda</name>
    <dbReference type="NCBI Taxonomy" id="108571"/>
    <lineage>
        <taxon>Eukaryota</taxon>
        <taxon>Fungi</taxon>
        <taxon>Dikarya</taxon>
        <taxon>Ascomycota</taxon>
        <taxon>Pezizomycotina</taxon>
        <taxon>Leotiomycetes</taxon>
        <taxon>Helotiales</taxon>
        <taxon>Dermateaceae</taxon>
        <taxon>Phlyctema</taxon>
    </lineage>
</organism>
<protein>
    <submittedName>
        <fullName evidence="2">Uncharacterized protein</fullName>
    </submittedName>
</protein>
<evidence type="ECO:0000313" key="2">
    <source>
        <dbReference type="EMBL" id="KAL3428104.1"/>
    </source>
</evidence>
<evidence type="ECO:0000313" key="3">
    <source>
        <dbReference type="Proteomes" id="UP001629113"/>
    </source>
</evidence>
<gene>
    <name evidence="2" type="ORF">PVAG01_01613</name>
</gene>
<feature type="compositionally biased region" description="Acidic residues" evidence="1">
    <location>
        <begin position="166"/>
        <end position="175"/>
    </location>
</feature>
<proteinExistence type="predicted"/>
<feature type="region of interest" description="Disordered" evidence="1">
    <location>
        <begin position="369"/>
        <end position="439"/>
    </location>
</feature>
<feature type="region of interest" description="Disordered" evidence="1">
    <location>
        <begin position="41"/>
        <end position="60"/>
    </location>
</feature>
<feature type="compositionally biased region" description="Polar residues" evidence="1">
    <location>
        <begin position="403"/>
        <end position="424"/>
    </location>
</feature>
<feature type="region of interest" description="Disordered" evidence="1">
    <location>
        <begin position="99"/>
        <end position="175"/>
    </location>
</feature>
<reference evidence="2 3" key="1">
    <citation type="submission" date="2024-06" db="EMBL/GenBank/DDBJ databases">
        <title>Complete genome of Phlyctema vagabunda strain 19-DSS-EL-015.</title>
        <authorList>
            <person name="Fiorenzani C."/>
        </authorList>
    </citation>
    <scope>NUCLEOTIDE SEQUENCE [LARGE SCALE GENOMIC DNA]</scope>
    <source>
        <strain evidence="2 3">19-DSS-EL-015</strain>
    </source>
</reference>
<evidence type="ECO:0000256" key="1">
    <source>
        <dbReference type="SAM" id="MobiDB-lite"/>
    </source>
</evidence>
<accession>A0ABR4PXK1</accession>
<feature type="compositionally biased region" description="Polar residues" evidence="1">
    <location>
        <begin position="107"/>
        <end position="128"/>
    </location>
</feature>
<comment type="caution">
    <text evidence="2">The sequence shown here is derived from an EMBL/GenBank/DDBJ whole genome shotgun (WGS) entry which is preliminary data.</text>
</comment>
<name>A0ABR4PXK1_9HELO</name>
<sequence length="554" mass="61686">MALLSTNTTTTVTDIADVTGDRTTIDAEQAAHLQHLAKSYNGQHGNSAAPAASNPYHDIDDPKELMEQLANFGKPSHAPNNQFESLVQAAVTAGGAEAAEANGNTTDSQAPSASPNTQSQLHSPGPFQSSTRATPARRRRKSRNEVPQRGLIGSGPNNKRRRQDSSDGEDEDDLNQLNMEEEIWGPQDEENGSPSNFEYQTTAAEVAEDARTAGVHSAAALFRRPSAASKKYTRPPMSKLFTSLELTPEQFLHLQAAAKSYMLDEQHPERGDCVGKRERGDNDMIKLKLFGCVKAFLEDEGWGERCFGRDAPGAATRKLKYPEMKNKIISLLTPLLRRMVTNERQRLYAIEMRKQSQAKANLMRITPHTQPQFIGQPGQFMPSQYSQTQLSPPPPSQSHSRELTPSQQRTQSPVVDLESSQNYQPELDPNFTGYDIEGRSRYDKQDARLTFREEAFARAEIRYHVNLLQHGKKVKSKLKLTEVSCPGFPSLVQYIQNFASDEGLPRPNSIRFLGLNGLVPITSQEDWLAAIAQVRENDWMDGDLRIIARIDTTE</sequence>